<evidence type="ECO:0000313" key="2">
    <source>
        <dbReference type="Proteomes" id="UP000832034"/>
    </source>
</evidence>
<keyword evidence="2" id="KW-1185">Reference proteome</keyword>
<proteinExistence type="predicted"/>
<reference evidence="1" key="1">
    <citation type="submission" date="2021-12" db="EMBL/GenBank/DDBJ databases">
        <authorList>
            <person name="Veyrier F.J."/>
        </authorList>
    </citation>
    <scope>NUCLEOTIDE SEQUENCE</scope>
    <source>
        <strain evidence="1">SAG 1488-6</strain>
    </source>
</reference>
<reference evidence="1" key="2">
    <citation type="journal article" date="2022" name="Res Sq">
        <title>Evolution of multicellular longitudinally dividing oral cavity symbionts (Neisseriaceae).</title>
        <authorList>
            <person name="Nyongesa S."/>
            <person name="Weber P."/>
            <person name="Bernet E."/>
            <person name="Pullido F."/>
            <person name="Nieckarz M."/>
            <person name="Delaby M."/>
            <person name="Nieves C."/>
            <person name="Viehboeck T."/>
            <person name="Krause N."/>
            <person name="Rivera-Millot A."/>
            <person name="Nakamura A."/>
            <person name="Vischer N."/>
            <person name="VanNieuwenhze M."/>
            <person name="Brun Y."/>
            <person name="Cava F."/>
            <person name="Bulgheresi S."/>
            <person name="Veyrier F."/>
        </authorList>
    </citation>
    <scope>NUCLEOTIDE SEQUENCE</scope>
    <source>
        <strain evidence="1">SAG 1488-6</strain>
    </source>
</reference>
<dbReference type="EMBL" id="CP091512">
    <property type="protein sequence ID" value="UOO93363.1"/>
    <property type="molecule type" value="Genomic_DNA"/>
</dbReference>
<organism evidence="1 2">
    <name type="scientific">Vitreoscilla stercoraria</name>
    <dbReference type="NCBI Taxonomy" id="61"/>
    <lineage>
        <taxon>Bacteria</taxon>
        <taxon>Pseudomonadati</taxon>
        <taxon>Pseudomonadota</taxon>
        <taxon>Betaproteobacteria</taxon>
        <taxon>Neisseriales</taxon>
        <taxon>Neisseriaceae</taxon>
        <taxon>Vitreoscilla</taxon>
    </lineage>
</organism>
<protein>
    <submittedName>
        <fullName evidence="1">Uncharacterized protein</fullName>
    </submittedName>
</protein>
<evidence type="ECO:0000313" key="1">
    <source>
        <dbReference type="EMBL" id="UOO93363.1"/>
    </source>
</evidence>
<accession>A0ABY4EF76</accession>
<name>A0ABY4EF76_VITST</name>
<dbReference type="RefSeq" id="WP_019959100.1">
    <property type="nucleotide sequence ID" value="NZ_CP091512.1"/>
</dbReference>
<sequence length="89" mass="9938">MIIKFFFSDGVHADFSFKANESVIPNKGDLISLKNIGTSNTEFLVHQRVFDIDTNGIQSVNIFLKSQSKESSVHNVSEGESILYKITTI</sequence>
<dbReference type="Proteomes" id="UP000832034">
    <property type="component" value="Chromosome"/>
</dbReference>
<gene>
    <name evidence="1" type="ORF">LVJ81_04870</name>
</gene>